<keyword evidence="4 7" id="KW-0812">Transmembrane</keyword>
<dbReference type="InterPro" id="IPR001204">
    <property type="entry name" value="Phos_transporter"/>
</dbReference>
<proteinExistence type="inferred from homology"/>
<gene>
    <name evidence="9" type="ORF">WJX75_006824</name>
</gene>
<comment type="subcellular location">
    <subcellularLocation>
        <location evidence="1 7">Membrane</location>
        <topology evidence="1 7">Multi-pass membrane protein</topology>
    </subcellularLocation>
</comment>
<feature type="transmembrane region" description="Helical" evidence="7">
    <location>
        <begin position="363"/>
        <end position="383"/>
    </location>
</feature>
<evidence type="ECO:0000256" key="4">
    <source>
        <dbReference type="ARBA" id="ARBA00022692"/>
    </source>
</evidence>
<feature type="transmembrane region" description="Helical" evidence="7">
    <location>
        <begin position="229"/>
        <end position="252"/>
    </location>
</feature>
<evidence type="ECO:0000256" key="5">
    <source>
        <dbReference type="ARBA" id="ARBA00022989"/>
    </source>
</evidence>
<evidence type="ECO:0000256" key="8">
    <source>
        <dbReference type="SAM" id="MobiDB-lite"/>
    </source>
</evidence>
<keyword evidence="6 7" id="KW-0472">Membrane</keyword>
<evidence type="ECO:0000256" key="1">
    <source>
        <dbReference type="ARBA" id="ARBA00004141"/>
    </source>
</evidence>
<evidence type="ECO:0000256" key="3">
    <source>
        <dbReference type="ARBA" id="ARBA00022592"/>
    </source>
</evidence>
<feature type="transmembrane region" description="Helical" evidence="7">
    <location>
        <begin position="48"/>
        <end position="67"/>
    </location>
</feature>
<feature type="transmembrane region" description="Helical" evidence="7">
    <location>
        <begin position="186"/>
        <end position="209"/>
    </location>
</feature>
<feature type="transmembrane region" description="Helical" evidence="7">
    <location>
        <begin position="152"/>
        <end position="177"/>
    </location>
</feature>
<feature type="region of interest" description="Disordered" evidence="8">
    <location>
        <begin position="271"/>
        <end position="302"/>
    </location>
</feature>
<accession>A0ABR2YQE4</accession>
<evidence type="ECO:0000313" key="9">
    <source>
        <dbReference type="EMBL" id="KAK9909073.1"/>
    </source>
</evidence>
<keyword evidence="10" id="KW-1185">Reference proteome</keyword>
<keyword evidence="5 7" id="KW-1133">Transmembrane helix</keyword>
<comment type="function">
    <text evidence="7">Sodium-phosphate symporter.</text>
</comment>
<organism evidence="9 10">
    <name type="scientific">Coccomyxa subellipsoidea</name>
    <dbReference type="NCBI Taxonomy" id="248742"/>
    <lineage>
        <taxon>Eukaryota</taxon>
        <taxon>Viridiplantae</taxon>
        <taxon>Chlorophyta</taxon>
        <taxon>core chlorophytes</taxon>
        <taxon>Trebouxiophyceae</taxon>
        <taxon>Trebouxiophyceae incertae sedis</taxon>
        <taxon>Coccomyxaceae</taxon>
        <taxon>Coccomyxa</taxon>
    </lineage>
</organism>
<comment type="similarity">
    <text evidence="7">Belongs to the inorganic phosphate transporter (PiT) (TC 2.A.20) family.</text>
</comment>
<dbReference type="Pfam" id="PF01384">
    <property type="entry name" value="PHO4"/>
    <property type="match status" value="1"/>
</dbReference>
<keyword evidence="2 7" id="KW-0813">Transport</keyword>
<evidence type="ECO:0000256" key="6">
    <source>
        <dbReference type="ARBA" id="ARBA00023136"/>
    </source>
</evidence>
<dbReference type="PANTHER" id="PTHR11101:SF94">
    <property type="entry name" value="PHOSPHATE TRANSPORTER"/>
    <property type="match status" value="1"/>
</dbReference>
<dbReference type="Proteomes" id="UP001491310">
    <property type="component" value="Unassembled WGS sequence"/>
</dbReference>
<evidence type="ECO:0000256" key="2">
    <source>
        <dbReference type="ARBA" id="ARBA00022448"/>
    </source>
</evidence>
<dbReference type="EMBL" id="JALJOT010000007">
    <property type="protein sequence ID" value="KAK9909073.1"/>
    <property type="molecule type" value="Genomic_DNA"/>
</dbReference>
<feature type="transmembrane region" description="Helical" evidence="7">
    <location>
        <begin position="403"/>
        <end position="424"/>
    </location>
</feature>
<comment type="caution">
    <text evidence="9">The sequence shown here is derived from an EMBL/GenBank/DDBJ whole genome shotgun (WGS) entry which is preliminary data.</text>
</comment>
<evidence type="ECO:0000313" key="10">
    <source>
        <dbReference type="Proteomes" id="UP001491310"/>
    </source>
</evidence>
<reference evidence="9 10" key="1">
    <citation type="journal article" date="2024" name="Nat. Commun.">
        <title>Phylogenomics reveals the evolutionary origins of lichenization in chlorophyte algae.</title>
        <authorList>
            <person name="Puginier C."/>
            <person name="Libourel C."/>
            <person name="Otte J."/>
            <person name="Skaloud P."/>
            <person name="Haon M."/>
            <person name="Grisel S."/>
            <person name="Petersen M."/>
            <person name="Berrin J.G."/>
            <person name="Delaux P.M."/>
            <person name="Dal Grande F."/>
            <person name="Keller J."/>
        </authorList>
    </citation>
    <scope>NUCLEOTIDE SEQUENCE [LARGE SCALE GENOMIC DNA]</scope>
    <source>
        <strain evidence="9 10">SAG 216-7</strain>
    </source>
</reference>
<evidence type="ECO:0000256" key="7">
    <source>
        <dbReference type="RuleBase" id="RU363058"/>
    </source>
</evidence>
<keyword evidence="3 7" id="KW-0592">Phosphate transport</keyword>
<name>A0ABR2YQE4_9CHLO</name>
<feature type="transmembrane region" description="Helical" evidence="7">
    <location>
        <begin position="6"/>
        <end position="27"/>
    </location>
</feature>
<feature type="transmembrane region" description="Helical" evidence="7">
    <location>
        <begin position="117"/>
        <end position="140"/>
    </location>
</feature>
<feature type="transmembrane region" description="Helical" evidence="7">
    <location>
        <begin position="496"/>
        <end position="519"/>
    </location>
</feature>
<feature type="transmembrane region" description="Helical" evidence="7">
    <location>
        <begin position="87"/>
        <end position="105"/>
    </location>
</feature>
<dbReference type="PANTHER" id="PTHR11101">
    <property type="entry name" value="PHOSPHATE TRANSPORTER"/>
    <property type="match status" value="1"/>
</dbReference>
<sequence>MAALPSALWLVVVGSLGSWGFGWGTGANDVANAFGTSVGSKTLTLKQAVIIAAIFEFAGALLLGRVSTNTIAGGIASITAFQRQPEVYAYGMCCALGVGTIWLIITSKMGLNVSSTHSIIGGIMGFALVYEGANGVTWAVRDPGSFPPYKGVVAIILTWFIAPVLTGLVAAVIFLLVRTCVLRRKFAYTISFWLFPLLVFITVFINIFFVFTKGAKKSISADDWSDGKAAWIAAVIAVGLAVLTAAILLPILKRLVDKGYTMEGAAKSGAPKTIAEDPAATGKTLPDPADLESGSKAGATNGSEPIVEHKELTWAQKAGKAAMHGMNVDIHHRLTHDDHLKAIHDRAEIFEPKVEYTFKYLQVFSAICVIFAHGAGEVGYMAGPLATIWDVYQNGALSKAVSPPVWVILIGASGLVVGLATYGYNVTRAMGVQLAKLTPTRGFSAELATSFTIMIAAQYGLPTSSSQCITGAVIGVGLCENINGKGVNWRQFLRQFASWVATLFLVGFGTAAIFAQGVYAPSVVEGRDVITYENRLSNLTTNLYKDFNTTLLSYRNASASNALPLLPPAQWEALNKTVNEANTKAKKQVDPKYTQSVTPTAILDSLYKAIALYQQNTVLTLGQNTVYNGSAVCNNNDTAAITSNTLSACKAPKLLPTAYQTKFP</sequence>
<protein>
    <recommendedName>
        <fullName evidence="7">Phosphate transporter</fullName>
    </recommendedName>
</protein>